<evidence type="ECO:0000256" key="1">
    <source>
        <dbReference type="SAM" id="MobiDB-lite"/>
    </source>
</evidence>
<evidence type="ECO:0000313" key="2">
    <source>
        <dbReference type="EMBL" id="CAI9179909.1"/>
    </source>
</evidence>
<proteinExistence type="predicted"/>
<reference evidence="2" key="1">
    <citation type="submission" date="2023-04" db="EMBL/GenBank/DDBJ databases">
        <authorList>
            <consortium name="ELIXIR-Norway"/>
        </authorList>
    </citation>
    <scope>NUCLEOTIDE SEQUENCE [LARGE SCALE GENOMIC DNA]</scope>
</reference>
<gene>
    <name evidence="2" type="ORF">MRATA1EN1_LOCUS28871</name>
</gene>
<dbReference type="EMBL" id="OX459945">
    <property type="protein sequence ID" value="CAI9179909.1"/>
    <property type="molecule type" value="Genomic_DNA"/>
</dbReference>
<sequence length="159" mass="16404">MVAAPQRTRASAPRCGPGPRAPPPTREALPSRSSRRGFGGRAASGEAGPPPVAAPPPFLSALRGRAPATQPCAVRSAREGGLLRQISAPTPDLSEDPRWRPAVEPGAPDTPEIALGHRAPRGTKTRAAPGEHPPFSGPFWSKYSQTGVGAPSCTGLEGR</sequence>
<protein>
    <submittedName>
        <fullName evidence="2">Uncharacterized protein</fullName>
    </submittedName>
</protein>
<feature type="compositionally biased region" description="Low complexity" evidence="1">
    <location>
        <begin position="9"/>
        <end position="18"/>
    </location>
</feature>
<name>A0ABN9A7L0_RANTA</name>
<evidence type="ECO:0000313" key="3">
    <source>
        <dbReference type="Proteomes" id="UP001176941"/>
    </source>
</evidence>
<dbReference type="Proteomes" id="UP001176941">
    <property type="component" value="Chromosome 9"/>
</dbReference>
<keyword evidence="3" id="KW-1185">Reference proteome</keyword>
<organism evidence="2 3">
    <name type="scientific">Rangifer tarandus platyrhynchus</name>
    <name type="common">Svalbard reindeer</name>
    <dbReference type="NCBI Taxonomy" id="3082113"/>
    <lineage>
        <taxon>Eukaryota</taxon>
        <taxon>Metazoa</taxon>
        <taxon>Chordata</taxon>
        <taxon>Craniata</taxon>
        <taxon>Vertebrata</taxon>
        <taxon>Euteleostomi</taxon>
        <taxon>Mammalia</taxon>
        <taxon>Eutheria</taxon>
        <taxon>Laurasiatheria</taxon>
        <taxon>Artiodactyla</taxon>
        <taxon>Ruminantia</taxon>
        <taxon>Pecora</taxon>
        <taxon>Cervidae</taxon>
        <taxon>Odocoileinae</taxon>
        <taxon>Rangifer</taxon>
    </lineage>
</organism>
<feature type="compositionally biased region" description="Pro residues" evidence="1">
    <location>
        <begin position="48"/>
        <end position="58"/>
    </location>
</feature>
<accession>A0ABN9A7L0</accession>
<feature type="region of interest" description="Disordered" evidence="1">
    <location>
        <begin position="1"/>
        <end position="159"/>
    </location>
</feature>